<dbReference type="RefSeq" id="XP_016976074.2">
    <property type="nucleotide sequence ID" value="XM_017120585.2"/>
</dbReference>
<accession>A0A6P4EHQ0</accession>
<gene>
    <name evidence="2" type="primary">LOC108042358</name>
</gene>
<protein>
    <submittedName>
        <fullName evidence="2">Uncharacterized protein LOC108042358</fullName>
    </submittedName>
</protein>
<reference evidence="2" key="1">
    <citation type="submission" date="2025-08" db="UniProtKB">
        <authorList>
            <consortium name="RefSeq"/>
        </authorList>
    </citation>
    <scope>IDENTIFICATION</scope>
</reference>
<feature type="region of interest" description="Disordered" evidence="1">
    <location>
        <begin position="287"/>
        <end position="307"/>
    </location>
</feature>
<dbReference type="OrthoDB" id="7870118at2759"/>
<dbReference type="AlphaFoldDB" id="A0A6P4EHQ0"/>
<sequence>MHNLIKSRALFEILKSPVQDLDFLKKSQGENEGNAGEQTSASTVKLNANAQEFVPRFIREESTKDDAEVGSNEIKKTFEALDEHKTKTNLMLPWKGFPKKAEKSSRSAQVVLLNDIDYMILPSIKRTKKSKDEKLIADMVQHSKPNENLPTTSSNILPDHPTVKQMYDAQEKRREHERNVAVEALKLVEQRRMRAPLVSPTPANENLNNVQPVINLSRSPIKFSPEERIRVDRLRIAKRERIERVLREMTNEKQEQLDQLEPQQLQQQKKIRYGPIERNRHISIQRESEKEEHKMTSYDPNNTNRYISIPKAPEKKEEVALVVKKRYIPTTKEWDEQCRAKQMAKMEAEKQDSNPLPTSSQALSVNPNVVKITSSGVIRLGDLRATVKPRYCPPDELLETEKRKGNLTHFLPLANWTSRQNPQTSLKILTNQKGEIVKRYSIEQLLEFEPQPEELENPTLDEAILRLGFLCI</sequence>
<dbReference type="InterPro" id="IPR009818">
    <property type="entry name" value="PAM2_motif"/>
</dbReference>
<feature type="compositionally biased region" description="Basic and acidic residues" evidence="1">
    <location>
        <begin position="287"/>
        <end position="296"/>
    </location>
</feature>
<dbReference type="GeneID" id="108042358"/>
<feature type="compositionally biased region" description="Basic and acidic residues" evidence="1">
    <location>
        <begin position="342"/>
        <end position="352"/>
    </location>
</feature>
<feature type="compositionally biased region" description="Polar residues" evidence="1">
    <location>
        <begin position="353"/>
        <end position="362"/>
    </location>
</feature>
<dbReference type="RefSeq" id="XP_016976074.1">
    <property type="nucleotide sequence ID" value="XM_017120585.1"/>
</dbReference>
<dbReference type="OMA" id="KEWDEKC"/>
<dbReference type="Pfam" id="PF07145">
    <property type="entry name" value="PAM2"/>
    <property type="match status" value="1"/>
</dbReference>
<feature type="region of interest" description="Disordered" evidence="1">
    <location>
        <begin position="342"/>
        <end position="362"/>
    </location>
</feature>
<proteinExistence type="predicted"/>
<name>A0A6P4EHQ0_DRORH</name>
<evidence type="ECO:0000313" key="2">
    <source>
        <dbReference type="RefSeq" id="XP_016976074.1"/>
    </source>
</evidence>
<organism evidence="2">
    <name type="scientific">Drosophila rhopaloa</name>
    <name type="common">Fruit fly</name>
    <dbReference type="NCBI Taxonomy" id="1041015"/>
    <lineage>
        <taxon>Eukaryota</taxon>
        <taxon>Metazoa</taxon>
        <taxon>Ecdysozoa</taxon>
        <taxon>Arthropoda</taxon>
        <taxon>Hexapoda</taxon>
        <taxon>Insecta</taxon>
        <taxon>Pterygota</taxon>
        <taxon>Neoptera</taxon>
        <taxon>Endopterygota</taxon>
        <taxon>Diptera</taxon>
        <taxon>Brachycera</taxon>
        <taxon>Muscomorpha</taxon>
        <taxon>Ephydroidea</taxon>
        <taxon>Drosophilidae</taxon>
        <taxon>Drosophila</taxon>
        <taxon>Sophophora</taxon>
    </lineage>
</organism>
<evidence type="ECO:0000256" key="1">
    <source>
        <dbReference type="SAM" id="MobiDB-lite"/>
    </source>
</evidence>